<dbReference type="Proteomes" id="UP000000263">
    <property type="component" value="Chromosome"/>
</dbReference>
<sequence length="511" mass="53563">MLTIARFRSSAPVAGASIGLIGALALLWFTRRGPLTLPPLAYLDALGAFFVFAVWVGTALSSALHTPSEHGWRFWLTALALTVGFLTSQTPVIVAVYVLVALMHASLLRRSNLSATLRSAGVPLLAAAALTSGYGALALRGAVRFDAPFAGAALDSFTFWFVLLAAVIPLLPSGALAGDMGFETISHSPPTRPATRVADGGMPSPHARESVDLFAFAWLYPLMRLYTLSPWNEGWSFAAMALGGGAMLWLTLGALTATVRSHRAERHRRRMLALALAGIGLSSGAGLAAGCYAVLVSMLLVVTEDPESATELNSSATVWGFPPSVPSWLLSGAFPMTAPFIAAWMIIGAGAAGGVTVLTAVTWLTMLVGALPTVIDTPAITSTRRWIGGGISLALGIASPLVVRFLIQPVIEQLQGGLSVYGDINVWPWIGLTMVNSARTGITTLPTIGAAGLMVVLSAMVYLLSRLLRPKPEIGSSSPASTASDEVLNDLCRAVPWLGEATTKAPDHDTR</sequence>
<feature type="transmembrane region" description="Helical" evidence="1">
    <location>
        <begin position="12"/>
        <end position="29"/>
    </location>
</feature>
<dbReference type="KEGG" id="rca:Rcas_0261"/>
<feature type="transmembrane region" description="Helical" evidence="1">
    <location>
        <begin position="271"/>
        <end position="302"/>
    </location>
</feature>
<feature type="transmembrane region" description="Helical" evidence="1">
    <location>
        <begin position="386"/>
        <end position="407"/>
    </location>
</feature>
<gene>
    <name evidence="2" type="ordered locus">Rcas_0261</name>
</gene>
<evidence type="ECO:0000313" key="2">
    <source>
        <dbReference type="EMBL" id="ABU56394.1"/>
    </source>
</evidence>
<feature type="transmembrane region" description="Helical" evidence="1">
    <location>
        <begin position="235"/>
        <end position="259"/>
    </location>
</feature>
<feature type="transmembrane region" description="Helical" evidence="1">
    <location>
        <begin position="157"/>
        <end position="177"/>
    </location>
</feature>
<feature type="transmembrane region" description="Helical" evidence="1">
    <location>
        <begin position="442"/>
        <end position="464"/>
    </location>
</feature>
<feature type="transmembrane region" description="Helical" evidence="1">
    <location>
        <begin position="74"/>
        <end position="103"/>
    </location>
</feature>
<name>A7NG07_ROSCS</name>
<keyword evidence="1" id="KW-0472">Membrane</keyword>
<keyword evidence="1" id="KW-0812">Transmembrane</keyword>
<feature type="transmembrane region" description="Helical" evidence="1">
    <location>
        <begin position="341"/>
        <end position="374"/>
    </location>
</feature>
<evidence type="ECO:0000313" key="3">
    <source>
        <dbReference type="Proteomes" id="UP000000263"/>
    </source>
</evidence>
<reference evidence="2 3" key="1">
    <citation type="submission" date="2007-08" db="EMBL/GenBank/DDBJ databases">
        <title>Complete sequence of Roseiflexus castenholzii DSM 13941.</title>
        <authorList>
            <consortium name="US DOE Joint Genome Institute"/>
            <person name="Copeland A."/>
            <person name="Lucas S."/>
            <person name="Lapidus A."/>
            <person name="Barry K."/>
            <person name="Glavina del Rio T."/>
            <person name="Dalin E."/>
            <person name="Tice H."/>
            <person name="Pitluck S."/>
            <person name="Thompson L.S."/>
            <person name="Brettin T."/>
            <person name="Bruce D."/>
            <person name="Detter J.C."/>
            <person name="Han C."/>
            <person name="Tapia R."/>
            <person name="Schmutz J."/>
            <person name="Larimer F."/>
            <person name="Land M."/>
            <person name="Hauser L."/>
            <person name="Kyrpides N."/>
            <person name="Mikhailova N."/>
            <person name="Bryant D.A."/>
            <person name="Hanada S."/>
            <person name="Tsukatani Y."/>
            <person name="Richardson P."/>
        </authorList>
    </citation>
    <scope>NUCLEOTIDE SEQUENCE [LARGE SCALE GENOMIC DNA]</scope>
    <source>
        <strain evidence="3">DSM 13941 / HLO8</strain>
    </source>
</reference>
<organism evidence="2 3">
    <name type="scientific">Roseiflexus castenholzii (strain DSM 13941 / HLO8)</name>
    <dbReference type="NCBI Taxonomy" id="383372"/>
    <lineage>
        <taxon>Bacteria</taxon>
        <taxon>Bacillati</taxon>
        <taxon>Chloroflexota</taxon>
        <taxon>Chloroflexia</taxon>
        <taxon>Chloroflexales</taxon>
        <taxon>Roseiflexineae</taxon>
        <taxon>Roseiflexaceae</taxon>
        <taxon>Roseiflexus</taxon>
    </lineage>
</organism>
<dbReference type="AlphaFoldDB" id="A7NG07"/>
<accession>A7NG07</accession>
<feature type="transmembrane region" description="Helical" evidence="1">
    <location>
        <begin position="41"/>
        <end position="62"/>
    </location>
</feature>
<dbReference type="HOGENOM" id="CLU_558819_0_0_0"/>
<evidence type="ECO:0000256" key="1">
    <source>
        <dbReference type="SAM" id="Phobius"/>
    </source>
</evidence>
<proteinExistence type="predicted"/>
<protein>
    <submittedName>
        <fullName evidence="2">Uncharacterized protein</fullName>
    </submittedName>
</protein>
<keyword evidence="1" id="KW-1133">Transmembrane helix</keyword>
<dbReference type="eggNOG" id="ENOG50346WQ">
    <property type="taxonomic scope" value="Bacteria"/>
</dbReference>
<dbReference type="EMBL" id="CP000804">
    <property type="protein sequence ID" value="ABU56394.1"/>
    <property type="molecule type" value="Genomic_DNA"/>
</dbReference>
<feature type="transmembrane region" description="Helical" evidence="1">
    <location>
        <begin position="115"/>
        <end position="137"/>
    </location>
</feature>
<dbReference type="STRING" id="383372.Rcas_0261"/>
<keyword evidence="3" id="KW-1185">Reference proteome</keyword>